<dbReference type="EMBL" id="JROO01000067">
    <property type="protein sequence ID" value="KIH96438.1"/>
    <property type="molecule type" value="Genomic_DNA"/>
</dbReference>
<comment type="caution">
    <text evidence="2">The sequence shown here is derived from an EMBL/GenBank/DDBJ whole genome shotgun (WGS) entry which is preliminary data.</text>
</comment>
<evidence type="ECO:0000313" key="3">
    <source>
        <dbReference type="Proteomes" id="UP000031675"/>
    </source>
</evidence>
<protein>
    <submittedName>
        <fullName evidence="2">Uncharacterized protein</fullName>
    </submittedName>
</protein>
<dbReference type="Proteomes" id="UP000031675">
    <property type="component" value="Unassembled WGS sequence"/>
</dbReference>
<gene>
    <name evidence="2" type="ORF">LP52_24890</name>
</gene>
<sequence>MSEMPDESDRSAGGSAADSSGGVVARYKVPAVVGGVVAAVAAVLAASVVLPAGEPFEDVGGCEELFTEEFVSSLHLDEGVRLAELEPGEWEVPSEGELACGDTEGNTLTVVFAVLDPGSEPWDYSGAEDRIAGRRGGADELRSGADEQRPFNAVEVEEIEAGDGGFVALYEPPPGLASDYGDWTPTERGRTHATAHFRVRNVVVRVRSFDAGGPTVRDAPLSIATRVSEGLAERIAEVGEEGDPEPDDPLAP</sequence>
<proteinExistence type="predicted"/>
<evidence type="ECO:0000313" key="2">
    <source>
        <dbReference type="EMBL" id="KIH96438.1"/>
    </source>
</evidence>
<feature type="region of interest" description="Disordered" evidence="1">
    <location>
        <begin position="1"/>
        <end position="20"/>
    </location>
</feature>
<reference evidence="3" key="1">
    <citation type="journal article" date="2015" name="Chem. Biol.">
        <title>Structure, bioactivity, and resistance mechanism of streptomonomicin, an unusual lasso Peptide from an understudied halophilic actinomycete.</title>
        <authorList>
            <person name="Metelev M."/>
            <person name="Tietz J.I."/>
            <person name="Melby J.O."/>
            <person name="Blair P.M."/>
            <person name="Zhu L."/>
            <person name="Livnat I."/>
            <person name="Severinov K."/>
            <person name="Mitchell D.A."/>
        </authorList>
    </citation>
    <scope>NUCLEOTIDE SEQUENCE [LARGE SCALE GENOMIC DNA]</scope>
    <source>
        <strain evidence="3">YIM 90003</strain>
    </source>
</reference>
<name>A0A0C2FZF1_9ACTN</name>
<organism evidence="2 3">
    <name type="scientific">Streptomonospora alba</name>
    <dbReference type="NCBI Taxonomy" id="183763"/>
    <lineage>
        <taxon>Bacteria</taxon>
        <taxon>Bacillati</taxon>
        <taxon>Actinomycetota</taxon>
        <taxon>Actinomycetes</taxon>
        <taxon>Streptosporangiales</taxon>
        <taxon>Nocardiopsidaceae</taxon>
        <taxon>Streptomonospora</taxon>
    </lineage>
</organism>
<accession>A0A0C2FZF1</accession>
<keyword evidence="3" id="KW-1185">Reference proteome</keyword>
<dbReference type="OrthoDB" id="3436685at2"/>
<dbReference type="AlphaFoldDB" id="A0A0C2FZF1"/>
<dbReference type="RefSeq" id="WP_040276856.1">
    <property type="nucleotide sequence ID" value="NZ_JROO01000067.1"/>
</dbReference>
<feature type="compositionally biased region" description="Low complexity" evidence="1">
    <location>
        <begin position="11"/>
        <end position="20"/>
    </location>
</feature>
<evidence type="ECO:0000256" key="1">
    <source>
        <dbReference type="SAM" id="MobiDB-lite"/>
    </source>
</evidence>